<name>A0ABV7UYA0_9SPHN</name>
<evidence type="ECO:0000313" key="1">
    <source>
        <dbReference type="EMBL" id="MFC3670128.1"/>
    </source>
</evidence>
<organism evidence="1 2">
    <name type="scientific">Novosphingobium pokkalii</name>
    <dbReference type="NCBI Taxonomy" id="1770194"/>
    <lineage>
        <taxon>Bacteria</taxon>
        <taxon>Pseudomonadati</taxon>
        <taxon>Pseudomonadota</taxon>
        <taxon>Alphaproteobacteria</taxon>
        <taxon>Sphingomonadales</taxon>
        <taxon>Sphingomonadaceae</taxon>
        <taxon>Novosphingobium</taxon>
    </lineage>
</organism>
<protein>
    <submittedName>
        <fullName evidence="1">CopG family transcriptional regulator</fullName>
    </submittedName>
</protein>
<gene>
    <name evidence="1" type="ORF">ACFOOT_01700</name>
</gene>
<dbReference type="EMBL" id="JBHRYE010000003">
    <property type="protein sequence ID" value="MFC3670128.1"/>
    <property type="molecule type" value="Genomic_DNA"/>
</dbReference>
<comment type="caution">
    <text evidence="1">The sequence shown here is derived from an EMBL/GenBank/DDBJ whole genome shotgun (WGS) entry which is preliminary data.</text>
</comment>
<dbReference type="RefSeq" id="WP_191324983.1">
    <property type="nucleotide sequence ID" value="NZ_BMZP01000013.1"/>
</dbReference>
<sequence length="142" mass="16222">MKKPALKRSIRLPADLARQLADHAASRRVAQSAVIEAALASHLSPDGPERLEAAFARRLDRIGRQLDRLQWHVELSNETLALFIRFWLTTTPPLSEAALKASQASGKERWERFIETLNRRLELGPRFRDDVALDKNVEHPKR</sequence>
<proteinExistence type="predicted"/>
<evidence type="ECO:0000313" key="2">
    <source>
        <dbReference type="Proteomes" id="UP001595683"/>
    </source>
</evidence>
<accession>A0ABV7UYA0</accession>
<dbReference type="Proteomes" id="UP001595683">
    <property type="component" value="Unassembled WGS sequence"/>
</dbReference>
<keyword evidence="2" id="KW-1185">Reference proteome</keyword>
<reference evidence="2" key="1">
    <citation type="journal article" date="2019" name="Int. J. Syst. Evol. Microbiol.">
        <title>The Global Catalogue of Microorganisms (GCM) 10K type strain sequencing project: providing services to taxonomists for standard genome sequencing and annotation.</title>
        <authorList>
            <consortium name="The Broad Institute Genomics Platform"/>
            <consortium name="The Broad Institute Genome Sequencing Center for Infectious Disease"/>
            <person name="Wu L."/>
            <person name="Ma J."/>
        </authorList>
    </citation>
    <scope>NUCLEOTIDE SEQUENCE [LARGE SCALE GENOMIC DNA]</scope>
    <source>
        <strain evidence="2">KCTC 42224</strain>
    </source>
</reference>